<protein>
    <submittedName>
        <fullName evidence="3">GL17303</fullName>
    </submittedName>
</protein>
<name>B4GG84_DROPE</name>
<evidence type="ECO:0000313" key="3">
    <source>
        <dbReference type="EMBL" id="EDW35504.1"/>
    </source>
</evidence>
<evidence type="ECO:0000256" key="2">
    <source>
        <dbReference type="SAM" id="SignalP"/>
    </source>
</evidence>
<dbReference type="EMBL" id="CH479183">
    <property type="protein sequence ID" value="EDW35504.1"/>
    <property type="molecule type" value="Genomic_DNA"/>
</dbReference>
<dbReference type="STRING" id="7234.B4GG84"/>
<feature type="compositionally biased region" description="Low complexity" evidence="1">
    <location>
        <begin position="127"/>
        <end position="146"/>
    </location>
</feature>
<dbReference type="AlphaFoldDB" id="B4GG84"/>
<reference evidence="3 4" key="1">
    <citation type="journal article" date="2007" name="Nature">
        <title>Evolution of genes and genomes on the Drosophila phylogeny.</title>
        <authorList>
            <consortium name="Drosophila 12 Genomes Consortium"/>
            <person name="Clark A.G."/>
            <person name="Eisen M.B."/>
            <person name="Smith D.R."/>
            <person name="Bergman C.M."/>
            <person name="Oliver B."/>
            <person name="Markow T.A."/>
            <person name="Kaufman T.C."/>
            <person name="Kellis M."/>
            <person name="Gelbart W."/>
            <person name="Iyer V.N."/>
            <person name="Pollard D.A."/>
            <person name="Sackton T.B."/>
            <person name="Larracuente A.M."/>
            <person name="Singh N.D."/>
            <person name="Abad J.P."/>
            <person name="Abt D.N."/>
            <person name="Adryan B."/>
            <person name="Aguade M."/>
            <person name="Akashi H."/>
            <person name="Anderson W.W."/>
            <person name="Aquadro C.F."/>
            <person name="Ardell D.H."/>
            <person name="Arguello R."/>
            <person name="Artieri C.G."/>
            <person name="Barbash D.A."/>
            <person name="Barker D."/>
            <person name="Barsanti P."/>
            <person name="Batterham P."/>
            <person name="Batzoglou S."/>
            <person name="Begun D."/>
            <person name="Bhutkar A."/>
            <person name="Blanco E."/>
            <person name="Bosak S.A."/>
            <person name="Bradley R.K."/>
            <person name="Brand A.D."/>
            <person name="Brent M.R."/>
            <person name="Brooks A.N."/>
            <person name="Brown R.H."/>
            <person name="Butlin R.K."/>
            <person name="Caggese C."/>
            <person name="Calvi B.R."/>
            <person name="Bernardo de Carvalho A."/>
            <person name="Caspi A."/>
            <person name="Castrezana S."/>
            <person name="Celniker S.E."/>
            <person name="Chang J.L."/>
            <person name="Chapple C."/>
            <person name="Chatterji S."/>
            <person name="Chinwalla A."/>
            <person name="Civetta A."/>
            <person name="Clifton S.W."/>
            <person name="Comeron J.M."/>
            <person name="Costello J.C."/>
            <person name="Coyne J.A."/>
            <person name="Daub J."/>
            <person name="David R.G."/>
            <person name="Delcher A.L."/>
            <person name="Delehaunty K."/>
            <person name="Do C.B."/>
            <person name="Ebling H."/>
            <person name="Edwards K."/>
            <person name="Eickbush T."/>
            <person name="Evans J.D."/>
            <person name="Filipski A."/>
            <person name="Findeiss S."/>
            <person name="Freyhult E."/>
            <person name="Fulton L."/>
            <person name="Fulton R."/>
            <person name="Garcia A.C."/>
            <person name="Gardiner A."/>
            <person name="Garfield D.A."/>
            <person name="Garvin B.E."/>
            <person name="Gibson G."/>
            <person name="Gilbert D."/>
            <person name="Gnerre S."/>
            <person name="Godfrey J."/>
            <person name="Good R."/>
            <person name="Gotea V."/>
            <person name="Gravely B."/>
            <person name="Greenberg A.J."/>
            <person name="Griffiths-Jones S."/>
            <person name="Gross S."/>
            <person name="Guigo R."/>
            <person name="Gustafson E.A."/>
            <person name="Haerty W."/>
            <person name="Hahn M.W."/>
            <person name="Halligan D.L."/>
            <person name="Halpern A.L."/>
            <person name="Halter G.M."/>
            <person name="Han M.V."/>
            <person name="Heger A."/>
            <person name="Hillier L."/>
            <person name="Hinrichs A.S."/>
            <person name="Holmes I."/>
            <person name="Hoskins R.A."/>
            <person name="Hubisz M.J."/>
            <person name="Hultmark D."/>
            <person name="Huntley M.A."/>
            <person name="Jaffe D.B."/>
            <person name="Jagadeeshan S."/>
            <person name="Jeck W.R."/>
            <person name="Johnson J."/>
            <person name="Jones C.D."/>
            <person name="Jordan W.C."/>
            <person name="Karpen G.H."/>
            <person name="Kataoka E."/>
            <person name="Keightley P.D."/>
            <person name="Kheradpour P."/>
            <person name="Kirkness E.F."/>
            <person name="Koerich L.B."/>
            <person name="Kristiansen K."/>
            <person name="Kudrna D."/>
            <person name="Kulathinal R.J."/>
            <person name="Kumar S."/>
            <person name="Kwok R."/>
            <person name="Lander E."/>
            <person name="Langley C.H."/>
            <person name="Lapoint R."/>
            <person name="Lazzaro B.P."/>
            <person name="Lee S.J."/>
            <person name="Levesque L."/>
            <person name="Li R."/>
            <person name="Lin C.F."/>
            <person name="Lin M.F."/>
            <person name="Lindblad-Toh K."/>
            <person name="Llopart A."/>
            <person name="Long M."/>
            <person name="Low L."/>
            <person name="Lozovsky E."/>
            <person name="Lu J."/>
            <person name="Luo M."/>
            <person name="Machado C.A."/>
            <person name="Makalowski W."/>
            <person name="Marzo M."/>
            <person name="Matsuda M."/>
            <person name="Matzkin L."/>
            <person name="McAllister B."/>
            <person name="McBride C.S."/>
            <person name="McKernan B."/>
            <person name="McKernan K."/>
            <person name="Mendez-Lago M."/>
            <person name="Minx P."/>
            <person name="Mollenhauer M.U."/>
            <person name="Montooth K."/>
            <person name="Mount S.M."/>
            <person name="Mu X."/>
            <person name="Myers E."/>
            <person name="Negre B."/>
            <person name="Newfeld S."/>
            <person name="Nielsen R."/>
            <person name="Noor M.A."/>
            <person name="O'Grady P."/>
            <person name="Pachter L."/>
            <person name="Papaceit M."/>
            <person name="Parisi M.J."/>
            <person name="Parisi M."/>
            <person name="Parts L."/>
            <person name="Pedersen J.S."/>
            <person name="Pesole G."/>
            <person name="Phillippy A.M."/>
            <person name="Ponting C.P."/>
            <person name="Pop M."/>
            <person name="Porcelli D."/>
            <person name="Powell J.R."/>
            <person name="Prohaska S."/>
            <person name="Pruitt K."/>
            <person name="Puig M."/>
            <person name="Quesneville H."/>
            <person name="Ram K.R."/>
            <person name="Rand D."/>
            <person name="Rasmussen M.D."/>
            <person name="Reed L.K."/>
            <person name="Reenan R."/>
            <person name="Reily A."/>
            <person name="Remington K.A."/>
            <person name="Rieger T.T."/>
            <person name="Ritchie M.G."/>
            <person name="Robin C."/>
            <person name="Rogers Y.H."/>
            <person name="Rohde C."/>
            <person name="Rozas J."/>
            <person name="Rubenfield M.J."/>
            <person name="Ruiz A."/>
            <person name="Russo S."/>
            <person name="Salzberg S.L."/>
            <person name="Sanchez-Gracia A."/>
            <person name="Saranga D.J."/>
            <person name="Sato H."/>
            <person name="Schaeffer S.W."/>
            <person name="Schatz M.C."/>
            <person name="Schlenke T."/>
            <person name="Schwartz R."/>
            <person name="Segarra C."/>
            <person name="Singh R.S."/>
            <person name="Sirot L."/>
            <person name="Sirota M."/>
            <person name="Sisneros N.B."/>
            <person name="Smith C.D."/>
            <person name="Smith T.F."/>
            <person name="Spieth J."/>
            <person name="Stage D.E."/>
            <person name="Stark A."/>
            <person name="Stephan W."/>
            <person name="Strausberg R.L."/>
            <person name="Strempel S."/>
            <person name="Sturgill D."/>
            <person name="Sutton G."/>
            <person name="Sutton G.G."/>
            <person name="Tao W."/>
            <person name="Teichmann S."/>
            <person name="Tobari Y.N."/>
            <person name="Tomimura Y."/>
            <person name="Tsolas J.M."/>
            <person name="Valente V.L."/>
            <person name="Venter E."/>
            <person name="Venter J.C."/>
            <person name="Vicario S."/>
            <person name="Vieira F.G."/>
            <person name="Vilella A.J."/>
            <person name="Villasante A."/>
            <person name="Walenz B."/>
            <person name="Wang J."/>
            <person name="Wasserman M."/>
            <person name="Watts T."/>
            <person name="Wilson D."/>
            <person name="Wilson R.K."/>
            <person name="Wing R.A."/>
            <person name="Wolfner M.F."/>
            <person name="Wong A."/>
            <person name="Wong G.K."/>
            <person name="Wu C.I."/>
            <person name="Wu G."/>
            <person name="Yamamoto D."/>
            <person name="Yang H.P."/>
            <person name="Yang S.P."/>
            <person name="Yorke J.A."/>
            <person name="Yoshida K."/>
            <person name="Zdobnov E."/>
            <person name="Zhang P."/>
            <person name="Zhang Y."/>
            <person name="Zimin A.V."/>
            <person name="Baldwin J."/>
            <person name="Abdouelleil A."/>
            <person name="Abdulkadir J."/>
            <person name="Abebe A."/>
            <person name="Abera B."/>
            <person name="Abreu J."/>
            <person name="Acer S.C."/>
            <person name="Aftuck L."/>
            <person name="Alexander A."/>
            <person name="An P."/>
            <person name="Anderson E."/>
            <person name="Anderson S."/>
            <person name="Arachi H."/>
            <person name="Azer M."/>
            <person name="Bachantsang P."/>
            <person name="Barry A."/>
            <person name="Bayul T."/>
            <person name="Berlin A."/>
            <person name="Bessette D."/>
            <person name="Bloom T."/>
            <person name="Blye J."/>
            <person name="Boguslavskiy L."/>
            <person name="Bonnet C."/>
            <person name="Boukhgalter B."/>
            <person name="Bourzgui I."/>
            <person name="Brown A."/>
            <person name="Cahill P."/>
            <person name="Channer S."/>
            <person name="Cheshatsang Y."/>
            <person name="Chuda L."/>
            <person name="Citroen M."/>
            <person name="Collymore A."/>
            <person name="Cooke P."/>
            <person name="Costello M."/>
            <person name="D'Aco K."/>
            <person name="Daza R."/>
            <person name="De Haan G."/>
            <person name="DeGray S."/>
            <person name="DeMaso C."/>
            <person name="Dhargay N."/>
            <person name="Dooley K."/>
            <person name="Dooley E."/>
            <person name="Doricent M."/>
            <person name="Dorje P."/>
            <person name="Dorjee K."/>
            <person name="Dupes A."/>
            <person name="Elong R."/>
            <person name="Falk J."/>
            <person name="Farina A."/>
            <person name="Faro S."/>
            <person name="Ferguson D."/>
            <person name="Fisher S."/>
            <person name="Foley C.D."/>
            <person name="Franke A."/>
            <person name="Friedrich D."/>
            <person name="Gadbois L."/>
            <person name="Gearin G."/>
            <person name="Gearin C.R."/>
            <person name="Giannoukos G."/>
            <person name="Goode T."/>
            <person name="Graham J."/>
            <person name="Grandbois E."/>
            <person name="Grewal S."/>
            <person name="Gyaltsen K."/>
            <person name="Hafez N."/>
            <person name="Hagos B."/>
            <person name="Hall J."/>
            <person name="Henson C."/>
            <person name="Hollinger A."/>
            <person name="Honan T."/>
            <person name="Huard M.D."/>
            <person name="Hughes L."/>
            <person name="Hurhula B."/>
            <person name="Husby M.E."/>
            <person name="Kamat A."/>
            <person name="Kanga B."/>
            <person name="Kashin S."/>
            <person name="Khazanovich D."/>
            <person name="Kisner P."/>
            <person name="Lance K."/>
            <person name="Lara M."/>
            <person name="Lee W."/>
            <person name="Lennon N."/>
            <person name="Letendre F."/>
            <person name="LeVine R."/>
            <person name="Lipovsky A."/>
            <person name="Liu X."/>
            <person name="Liu J."/>
            <person name="Liu S."/>
            <person name="Lokyitsang T."/>
            <person name="Lokyitsang Y."/>
            <person name="Lubonja R."/>
            <person name="Lui A."/>
            <person name="MacDonald P."/>
            <person name="Magnisalis V."/>
            <person name="Maru K."/>
            <person name="Matthews C."/>
            <person name="McCusker W."/>
            <person name="McDonough S."/>
            <person name="Mehta T."/>
            <person name="Meldrim J."/>
            <person name="Meneus L."/>
            <person name="Mihai O."/>
            <person name="Mihalev A."/>
            <person name="Mihova T."/>
            <person name="Mittelman R."/>
            <person name="Mlenga V."/>
            <person name="Montmayeur A."/>
            <person name="Mulrain L."/>
            <person name="Navidi A."/>
            <person name="Naylor J."/>
            <person name="Negash T."/>
            <person name="Nguyen T."/>
            <person name="Nguyen N."/>
            <person name="Nicol R."/>
            <person name="Norbu C."/>
            <person name="Norbu N."/>
            <person name="Novod N."/>
            <person name="O'Neill B."/>
            <person name="Osman S."/>
            <person name="Markiewicz E."/>
            <person name="Oyono O.L."/>
            <person name="Patti C."/>
            <person name="Phunkhang P."/>
            <person name="Pierre F."/>
            <person name="Priest M."/>
            <person name="Raghuraman S."/>
            <person name="Rege F."/>
            <person name="Reyes R."/>
            <person name="Rise C."/>
            <person name="Rogov P."/>
            <person name="Ross K."/>
            <person name="Ryan E."/>
            <person name="Settipalli S."/>
            <person name="Shea T."/>
            <person name="Sherpa N."/>
            <person name="Shi L."/>
            <person name="Shih D."/>
            <person name="Sparrow T."/>
            <person name="Spaulding J."/>
            <person name="Stalker J."/>
            <person name="Stange-Thomann N."/>
            <person name="Stavropoulos S."/>
            <person name="Stone C."/>
            <person name="Strader C."/>
            <person name="Tesfaye S."/>
            <person name="Thomson T."/>
            <person name="Thoulutsang Y."/>
            <person name="Thoulutsang D."/>
            <person name="Topham K."/>
            <person name="Topping I."/>
            <person name="Tsamla T."/>
            <person name="Vassiliev H."/>
            <person name="Vo A."/>
            <person name="Wangchuk T."/>
            <person name="Wangdi T."/>
            <person name="Weiand M."/>
            <person name="Wilkinson J."/>
            <person name="Wilson A."/>
            <person name="Yadav S."/>
            <person name="Young G."/>
            <person name="Yu Q."/>
            <person name="Zembek L."/>
            <person name="Zhong D."/>
            <person name="Zimmer A."/>
            <person name="Zwirko Z."/>
            <person name="Jaffe D.B."/>
            <person name="Alvarez P."/>
            <person name="Brockman W."/>
            <person name="Butler J."/>
            <person name="Chin C."/>
            <person name="Gnerre S."/>
            <person name="Grabherr M."/>
            <person name="Kleber M."/>
            <person name="Mauceli E."/>
            <person name="MacCallum I."/>
        </authorList>
    </citation>
    <scope>NUCLEOTIDE SEQUENCE [LARGE SCALE GENOMIC DNA]</scope>
    <source>
        <strain evidence="4">MSH-3 / Tucson 14011-0111.49</strain>
    </source>
</reference>
<dbReference type="HOGENOM" id="CLU_568942_0_0_1"/>
<keyword evidence="2" id="KW-0732">Signal</keyword>
<proteinExistence type="predicted"/>
<evidence type="ECO:0000313" key="4">
    <source>
        <dbReference type="Proteomes" id="UP000008744"/>
    </source>
</evidence>
<keyword evidence="4" id="KW-1185">Reference proteome</keyword>
<dbReference type="Proteomes" id="UP000008744">
    <property type="component" value="Unassembled WGS sequence"/>
</dbReference>
<sequence length="480" mass="53504">MSVVNLLILFVSVKPAFTLKDHVPGFRNLRTLIWLSVVSLPLMRVMWVLDVLAASEHSQLLSLLLSGVRVRENLQRTCLRCMGRKVPLLDSSMVVSNSSHNVNGATRPNNFLAGTYDTTTRRNIGISASSTTSRSTAKTSSTTRPSFLRGFESSTTGSESRRGEAPEAANRNERTPTLALRPDGRSLELASSHSSDDDESRTARSSGTHRSTAVSSTPAYLPNITEHVQATTPPELNVVQSPQLFPSVNKPVYAPRWSSQLPDTYIQSPPNIGRWSQDTGSDNEHVHGQKMTISPNPLPNPDLTDTSYLQQHHNKINMPPSILENIRDARDGYEDSLYGRRGEYPDKYGSYKPPSHYGSEKDYPGGGSGSQTIGHMRSFHPDAAYLSDSIYDKQRTLGSGYLGAKSESPYLSKDRITPDIYGSRDGHYSLKRQPAYPTDSLHSVHSLLKNDYHQQQQQQQQQLQAQAQDRLWSWERLNRI</sequence>
<gene>
    <name evidence="3" type="primary">Dper\GL17303</name>
    <name evidence="3" type="ORF">Dper_GL17303</name>
</gene>
<feature type="chain" id="PRO_5002806819" evidence="2">
    <location>
        <begin position="19"/>
        <end position="480"/>
    </location>
</feature>
<feature type="region of interest" description="Disordered" evidence="1">
    <location>
        <begin position="338"/>
        <end position="373"/>
    </location>
</feature>
<dbReference type="OrthoDB" id="26203at2759"/>
<feature type="signal peptide" evidence="2">
    <location>
        <begin position="1"/>
        <end position="18"/>
    </location>
</feature>
<organism evidence="4">
    <name type="scientific">Drosophila persimilis</name>
    <name type="common">Fruit fly</name>
    <dbReference type="NCBI Taxonomy" id="7234"/>
    <lineage>
        <taxon>Eukaryota</taxon>
        <taxon>Metazoa</taxon>
        <taxon>Ecdysozoa</taxon>
        <taxon>Arthropoda</taxon>
        <taxon>Hexapoda</taxon>
        <taxon>Insecta</taxon>
        <taxon>Pterygota</taxon>
        <taxon>Neoptera</taxon>
        <taxon>Endopterygota</taxon>
        <taxon>Diptera</taxon>
        <taxon>Brachycera</taxon>
        <taxon>Muscomorpha</taxon>
        <taxon>Ephydroidea</taxon>
        <taxon>Drosophilidae</taxon>
        <taxon>Drosophila</taxon>
        <taxon>Sophophora</taxon>
    </lineage>
</organism>
<feature type="compositionally biased region" description="Basic and acidic residues" evidence="1">
    <location>
        <begin position="159"/>
        <end position="174"/>
    </location>
</feature>
<accession>B4GG84</accession>
<evidence type="ECO:0000256" key="1">
    <source>
        <dbReference type="SAM" id="MobiDB-lite"/>
    </source>
</evidence>
<feature type="compositionally biased region" description="Polar residues" evidence="1">
    <location>
        <begin position="203"/>
        <end position="218"/>
    </location>
</feature>
<dbReference type="eggNOG" id="KOG4289">
    <property type="taxonomic scope" value="Eukaryota"/>
</dbReference>
<feature type="region of interest" description="Disordered" evidence="1">
    <location>
        <begin position="124"/>
        <end position="220"/>
    </location>
</feature>